<evidence type="ECO:0000259" key="10">
    <source>
        <dbReference type="PROSITE" id="PS51387"/>
    </source>
</evidence>
<dbReference type="GO" id="GO:1901696">
    <property type="term" value="P:cannabinoid biosynthetic process"/>
    <property type="evidence" value="ECO:0007669"/>
    <property type="project" value="UniProtKB-ARBA"/>
</dbReference>
<gene>
    <name evidence="11" type="ORF">ALMOND_2B012093</name>
</gene>
<dbReference type="AlphaFoldDB" id="A0A5E4FM15"/>
<evidence type="ECO:0000256" key="8">
    <source>
        <dbReference type="ARBA" id="ARBA00023180"/>
    </source>
</evidence>
<feature type="signal peptide" evidence="9">
    <location>
        <begin position="1"/>
        <end position="22"/>
    </location>
</feature>
<evidence type="ECO:0000313" key="11">
    <source>
        <dbReference type="EMBL" id="VVA28360.1"/>
    </source>
</evidence>
<dbReference type="InterPro" id="IPR012951">
    <property type="entry name" value="BBE"/>
</dbReference>
<evidence type="ECO:0000256" key="5">
    <source>
        <dbReference type="ARBA" id="ARBA00022827"/>
    </source>
</evidence>
<dbReference type="FunCoup" id="A0A5E4FM15">
    <property type="interactions" value="19"/>
</dbReference>
<dbReference type="Proteomes" id="UP000327085">
    <property type="component" value="Chromosome 4"/>
</dbReference>
<dbReference type="GO" id="GO:0016491">
    <property type="term" value="F:oxidoreductase activity"/>
    <property type="evidence" value="ECO:0007669"/>
    <property type="project" value="UniProtKB-KW"/>
</dbReference>
<organism evidence="11 12">
    <name type="scientific">Prunus dulcis</name>
    <name type="common">Almond</name>
    <name type="synonym">Amygdalus dulcis</name>
    <dbReference type="NCBI Taxonomy" id="3755"/>
    <lineage>
        <taxon>Eukaryota</taxon>
        <taxon>Viridiplantae</taxon>
        <taxon>Streptophyta</taxon>
        <taxon>Embryophyta</taxon>
        <taxon>Tracheophyta</taxon>
        <taxon>Spermatophyta</taxon>
        <taxon>Magnoliopsida</taxon>
        <taxon>eudicotyledons</taxon>
        <taxon>Gunneridae</taxon>
        <taxon>Pentapetalae</taxon>
        <taxon>rosids</taxon>
        <taxon>fabids</taxon>
        <taxon>Rosales</taxon>
        <taxon>Rosaceae</taxon>
        <taxon>Amygdaloideae</taxon>
        <taxon>Amygdaleae</taxon>
        <taxon>Prunus</taxon>
    </lineage>
</organism>
<dbReference type="InterPro" id="IPR016167">
    <property type="entry name" value="FAD-bd_PCMH_sub1"/>
</dbReference>
<keyword evidence="7" id="KW-1015">Disulfide bond</keyword>
<dbReference type="Gramene" id="VVA28360">
    <property type="protein sequence ID" value="VVA28360"/>
    <property type="gene ID" value="Prudul26B012093"/>
</dbReference>
<dbReference type="Pfam" id="PF08031">
    <property type="entry name" value="BBE"/>
    <property type="match status" value="1"/>
</dbReference>
<feature type="domain" description="FAD-binding PCMH-type" evidence="10">
    <location>
        <begin position="71"/>
        <end position="245"/>
    </location>
</feature>
<keyword evidence="6" id="KW-0560">Oxidoreductase</keyword>
<dbReference type="FunFam" id="3.30.43.10:FF:000004">
    <property type="entry name" value="Berberine bridge enzyme-like 15"/>
    <property type="match status" value="1"/>
</dbReference>
<reference evidence="12" key="1">
    <citation type="journal article" date="2020" name="Plant J.">
        <title>Transposons played a major role in the diversification between the closely related almond and peach genomes: results from the almond genome sequence.</title>
        <authorList>
            <person name="Alioto T."/>
            <person name="Alexiou K.G."/>
            <person name="Bardil A."/>
            <person name="Barteri F."/>
            <person name="Castanera R."/>
            <person name="Cruz F."/>
            <person name="Dhingra A."/>
            <person name="Duval H."/>
            <person name="Fernandez I Marti A."/>
            <person name="Frias L."/>
            <person name="Galan B."/>
            <person name="Garcia J.L."/>
            <person name="Howad W."/>
            <person name="Gomez-Garrido J."/>
            <person name="Gut M."/>
            <person name="Julca I."/>
            <person name="Morata J."/>
            <person name="Puigdomenech P."/>
            <person name="Ribeca P."/>
            <person name="Rubio Cabetas M.J."/>
            <person name="Vlasova A."/>
            <person name="Wirthensohn M."/>
            <person name="Garcia-Mas J."/>
            <person name="Gabaldon T."/>
            <person name="Casacuberta J.M."/>
            <person name="Arus P."/>
        </authorList>
    </citation>
    <scope>NUCLEOTIDE SEQUENCE [LARGE SCALE GENOMIC DNA]</scope>
    <source>
        <strain evidence="12">cv. Texas</strain>
    </source>
</reference>
<proteinExistence type="inferred from homology"/>
<sequence>MELVALLASLFLVSVSLPTSSSTSGQIFSQCMTVQSSNYTRTSDQTIYTSNSSLYSSILQSSQQNPRWLNSTSKPLLIVTPLKESEIQAAVLCSRKLGLQVRVRSGGHDYEGLSYLCKTPFVIIDLINLRSVKVNAADQTAWVQSGATLGELYYSIAMKSGSLGFPAGLCPTVGIGGHFSGGGFGTLMRKHGLAADNVIDACLIDVNGRILDRRTMGEDLFWAIRGGGGSSFGIILSWKIKLVRVPKIVTGFTVHKTLAQGASKLVHRWQYIADKFHEDLFIRIIIENVGSGREKKVQVSFNSLFLGGIDRLVPLMDQSFPELGLQAKDCIEMSWIQSVQYFAGFQEDQSPEVLLSRDPLWKSNFKAKSDYVKQPIPEVALKGIWERFQQDQTVFVIMDPYGGRMNEISEFEIPFPHRKGNLFNIQYIVKWDVNSVEETNKHIHWIRMLYRFMSPYVSKSPRGAYINYKDLDLGSNKQDNTSYLEASAWGTKYFKGNFKRLAQVKSKVDPDDFFRNEQSIPPLPALFRITEV</sequence>
<evidence type="ECO:0000256" key="2">
    <source>
        <dbReference type="ARBA" id="ARBA00005466"/>
    </source>
</evidence>
<protein>
    <submittedName>
        <fullName evidence="11">PREDICTED: berberine bridge enzyme</fullName>
    </submittedName>
</protein>
<dbReference type="PANTHER" id="PTHR32448">
    <property type="entry name" value="OS08G0158400 PROTEIN"/>
    <property type="match status" value="1"/>
</dbReference>
<dbReference type="InterPro" id="IPR016169">
    <property type="entry name" value="FAD-bd_PCMH_sub2"/>
</dbReference>
<dbReference type="InParanoid" id="A0A5E4FM15"/>
<dbReference type="EMBL" id="CABIKO010000140">
    <property type="protein sequence ID" value="VVA28360.1"/>
    <property type="molecule type" value="Genomic_DNA"/>
</dbReference>
<dbReference type="Gene3D" id="3.30.43.10">
    <property type="entry name" value="Uridine Diphospho-n-acetylenolpyruvylglucosamine Reductase, domain 2"/>
    <property type="match status" value="1"/>
</dbReference>
<dbReference type="Gene3D" id="3.30.465.10">
    <property type="match status" value="1"/>
</dbReference>
<dbReference type="PROSITE" id="PS00862">
    <property type="entry name" value="OX2_COVAL_FAD"/>
    <property type="match status" value="1"/>
</dbReference>
<name>A0A5E4FM15_PRUDU</name>
<evidence type="ECO:0000256" key="3">
    <source>
        <dbReference type="ARBA" id="ARBA00022630"/>
    </source>
</evidence>
<dbReference type="OMA" id="WEGRLAN"/>
<evidence type="ECO:0000256" key="7">
    <source>
        <dbReference type="ARBA" id="ARBA00023157"/>
    </source>
</evidence>
<dbReference type="Gene3D" id="3.40.462.20">
    <property type="match status" value="1"/>
</dbReference>
<dbReference type="InterPro" id="IPR006094">
    <property type="entry name" value="Oxid_FAD_bind_N"/>
</dbReference>
<evidence type="ECO:0000313" key="12">
    <source>
        <dbReference type="Proteomes" id="UP000327085"/>
    </source>
</evidence>
<keyword evidence="3" id="KW-0285">Flavoprotein</keyword>
<feature type="chain" id="PRO_5023054647" evidence="9">
    <location>
        <begin position="23"/>
        <end position="532"/>
    </location>
</feature>
<evidence type="ECO:0000256" key="9">
    <source>
        <dbReference type="SAM" id="SignalP"/>
    </source>
</evidence>
<dbReference type="InterPro" id="IPR036318">
    <property type="entry name" value="FAD-bd_PCMH-like_sf"/>
</dbReference>
<dbReference type="SUPFAM" id="SSF56176">
    <property type="entry name" value="FAD-binding/transporter-associated domain-like"/>
    <property type="match status" value="1"/>
</dbReference>
<comment type="cofactor">
    <cofactor evidence="1">
        <name>FAD</name>
        <dbReference type="ChEBI" id="CHEBI:57692"/>
    </cofactor>
</comment>
<keyword evidence="5" id="KW-0274">FAD</keyword>
<comment type="similarity">
    <text evidence="2">Belongs to the oxygen-dependent FAD-linked oxidoreductase family.</text>
</comment>
<dbReference type="GO" id="GO:0071949">
    <property type="term" value="F:FAD binding"/>
    <property type="evidence" value="ECO:0007669"/>
    <property type="project" value="InterPro"/>
</dbReference>
<keyword evidence="8" id="KW-0325">Glycoprotein</keyword>
<dbReference type="InterPro" id="IPR016166">
    <property type="entry name" value="FAD-bd_PCMH"/>
</dbReference>
<keyword evidence="4 9" id="KW-0732">Signal</keyword>
<evidence type="ECO:0000256" key="6">
    <source>
        <dbReference type="ARBA" id="ARBA00023002"/>
    </source>
</evidence>
<dbReference type="InterPro" id="IPR006093">
    <property type="entry name" value="Oxy_OxRdtase_FAD_BS"/>
</dbReference>
<evidence type="ECO:0000256" key="1">
    <source>
        <dbReference type="ARBA" id="ARBA00001974"/>
    </source>
</evidence>
<dbReference type="Pfam" id="PF01565">
    <property type="entry name" value="FAD_binding_4"/>
    <property type="match status" value="1"/>
</dbReference>
<accession>A0A5E4FM15</accession>
<evidence type="ECO:0000256" key="4">
    <source>
        <dbReference type="ARBA" id="ARBA00022729"/>
    </source>
</evidence>
<dbReference type="PROSITE" id="PS51387">
    <property type="entry name" value="FAD_PCMH"/>
    <property type="match status" value="1"/>
</dbReference>